<name>A0A0K1XG67_9GAMM</name>
<organism evidence="2 3">
    <name type="scientific">Thiopseudomonas alkaliphila</name>
    <dbReference type="NCBI Taxonomy" id="1697053"/>
    <lineage>
        <taxon>Bacteria</taxon>
        <taxon>Pseudomonadati</taxon>
        <taxon>Pseudomonadota</taxon>
        <taxon>Gammaproteobacteria</taxon>
        <taxon>Pseudomonadales</taxon>
        <taxon>Pseudomonadaceae</taxon>
        <taxon>Thiopseudomonas</taxon>
    </lineage>
</organism>
<feature type="transmembrane region" description="Helical" evidence="1">
    <location>
        <begin position="86"/>
        <end position="104"/>
    </location>
</feature>
<evidence type="ECO:0000313" key="2">
    <source>
        <dbReference type="EMBL" id="AKX60162.1"/>
    </source>
</evidence>
<keyword evidence="1" id="KW-0472">Membrane</keyword>
<proteinExistence type="predicted"/>
<dbReference type="RefSeq" id="WP_053101463.1">
    <property type="nucleotide sequence ID" value="NZ_CP012365.1"/>
</dbReference>
<sequence length="150" mass="16057">MRSNRYPRAKVFFGFLFAPLVGAGLLAITFIMSTLVQGDSTFRIGEAVGFLLLFLVAGWILFAVPALGLAVLALRLEVTRGRADQLKMALLGGLLAAVWTALASFTNAGLVLLCAVLAAISAWCVSRWLLPTPLAQSTQADLEPRPLISR</sequence>
<keyword evidence="1" id="KW-0812">Transmembrane</keyword>
<dbReference type="AlphaFoldDB" id="A0A0K1XG67"/>
<feature type="transmembrane region" description="Helical" evidence="1">
    <location>
        <begin position="110"/>
        <end position="130"/>
    </location>
</feature>
<feature type="transmembrane region" description="Helical" evidence="1">
    <location>
        <begin position="12"/>
        <end position="36"/>
    </location>
</feature>
<protein>
    <submittedName>
        <fullName evidence="2">Uncharacterized protein</fullName>
    </submittedName>
</protein>
<keyword evidence="3" id="KW-1185">Reference proteome</keyword>
<feature type="transmembrane region" description="Helical" evidence="1">
    <location>
        <begin position="48"/>
        <end position="74"/>
    </location>
</feature>
<reference evidence="2 3" key="1">
    <citation type="journal article" date="2015" name="Genome Announc.">
        <title>Genome Sequences of Oblitimonas alkaliphila gen. nov. sp. nov. (Proposed), a Novel Bacterium of the Pseudomonadaceae Family.</title>
        <authorList>
            <person name="Lauer A.C."/>
            <person name="Nicholson A.C."/>
            <person name="Humrighouse B.W."/>
            <person name="Emery B."/>
            <person name="Drobish A."/>
            <person name="Juieng P."/>
            <person name="Loparev V."/>
            <person name="McQuiston J.R."/>
        </authorList>
    </citation>
    <scope>NUCLEOTIDE SEQUENCE [LARGE SCALE GENOMIC DNA]</scope>
    <source>
        <strain evidence="2 3">E5571</strain>
    </source>
</reference>
<dbReference type="EMBL" id="CP012365">
    <property type="protein sequence ID" value="AKX60162.1"/>
    <property type="molecule type" value="Genomic_DNA"/>
</dbReference>
<dbReference type="Proteomes" id="UP000063953">
    <property type="component" value="Chromosome"/>
</dbReference>
<accession>A0A0K1XG67</accession>
<gene>
    <name evidence="2" type="ORF">AKN88_09650</name>
</gene>
<evidence type="ECO:0000256" key="1">
    <source>
        <dbReference type="SAM" id="Phobius"/>
    </source>
</evidence>
<keyword evidence="1" id="KW-1133">Transmembrane helix</keyword>
<evidence type="ECO:0000313" key="3">
    <source>
        <dbReference type="Proteomes" id="UP000063953"/>
    </source>
</evidence>
<dbReference type="STRING" id="1697053.AKN87_00145"/>